<evidence type="ECO:0000313" key="1">
    <source>
        <dbReference type="EMBL" id="QMT01158.1"/>
    </source>
</evidence>
<evidence type="ECO:0000313" key="2">
    <source>
        <dbReference type="Proteomes" id="UP000515663"/>
    </source>
</evidence>
<proteinExistence type="predicted"/>
<dbReference type="Proteomes" id="UP000515663">
    <property type="component" value="Chromosome"/>
</dbReference>
<protein>
    <submittedName>
        <fullName evidence="1">Uncharacterized protein</fullName>
    </submittedName>
</protein>
<dbReference type="EMBL" id="CP059491">
    <property type="protein sequence ID" value="QMT01158.1"/>
    <property type="molecule type" value="Genomic_DNA"/>
</dbReference>
<dbReference type="AlphaFoldDB" id="A0A7D7LW62"/>
<name>A0A7D7LW62_9ACTN</name>
<sequence>MIVYVRASNQVEVIDVGDDGVKIVTHPALLPYLAGILRLHGIGTVREDVVRLDPTWIERNSNPARPEGLHTPEWAQITTHAGAI</sequence>
<keyword evidence="2" id="KW-1185">Reference proteome</keyword>
<dbReference type="KEGG" id="gji:H1R19_20250"/>
<accession>A0A7D7LW62</accession>
<organism evidence="1 2">
    <name type="scientific">Gordonia jinghuaiqii</name>
    <dbReference type="NCBI Taxonomy" id="2758710"/>
    <lineage>
        <taxon>Bacteria</taxon>
        <taxon>Bacillati</taxon>
        <taxon>Actinomycetota</taxon>
        <taxon>Actinomycetes</taxon>
        <taxon>Mycobacteriales</taxon>
        <taxon>Gordoniaceae</taxon>
        <taxon>Gordonia</taxon>
    </lineage>
</organism>
<reference evidence="2" key="1">
    <citation type="submission" date="2020-07" db="EMBL/GenBank/DDBJ databases">
        <title>novel species isolated from the respiratory tract of Marmot.</title>
        <authorList>
            <person name="Zhang G."/>
        </authorList>
    </citation>
    <scope>NUCLEOTIDE SEQUENCE [LARGE SCALE GENOMIC DNA]</scope>
    <source>
        <strain evidence="2">686</strain>
    </source>
</reference>
<dbReference type="RefSeq" id="WP_219849973.1">
    <property type="nucleotide sequence ID" value="NZ_CP059491.1"/>
</dbReference>
<gene>
    <name evidence="1" type="ORF">H1R19_20250</name>
</gene>